<evidence type="ECO:0000256" key="1">
    <source>
        <dbReference type="SAM" id="Phobius"/>
    </source>
</evidence>
<proteinExistence type="predicted"/>
<feature type="transmembrane region" description="Helical" evidence="1">
    <location>
        <begin position="291"/>
        <end position="314"/>
    </location>
</feature>
<keyword evidence="1" id="KW-0472">Membrane</keyword>
<protein>
    <submittedName>
        <fullName evidence="2">Uncharacterized protein</fullName>
    </submittedName>
</protein>
<accession>A0A2A3LF06</accession>
<feature type="transmembrane region" description="Helical" evidence="1">
    <location>
        <begin position="440"/>
        <end position="462"/>
    </location>
</feature>
<dbReference type="AlphaFoldDB" id="A0A2A3LF06"/>
<sequence length="473" mass="50693">MDQVFAAVHRVFETASAPWGFDLLDNVARGYAMREFVQQDPRGQHLGMQGDQPLGRARVAVVIGIRRDEMKFGRLVAAFHDFNRGRVGKPLVPPGAGGGFVDEPLAFLNRDVAVVADCFLSAVNTPIGQTLLVRHKTHCKNRAGRASRPIARGVAATPDCWTRGCKRECATQAGGDGLPRANCQKQVADVGLRRGERMDPVRVQALWIAGLFGITLAAISVLMIVNWSRAARGGLARNPYLGIRTPSTLRSEQSWVAGNRAAVRLAPLYLLFNAATCAALVAVALHGWRLVVIFTGSCGLVALIALMICTAIIASRAARAADDHTGLRSAASQSIEMTSITGPFSERATTIFGWIIAVTACAATAFLLITLVDGYVLAIHHQLQPNNTFGFRDSTTRACLPAWYAAQKAGFSWVLFGYGPFLALSILFAVVAAIKNRSPWDVVVVVMAMLVLLIVAVIIAGIHADSVARATAC</sequence>
<dbReference type="Pfam" id="PF13630">
    <property type="entry name" value="SdpI"/>
    <property type="match status" value="1"/>
</dbReference>
<feature type="transmembrane region" description="Helical" evidence="1">
    <location>
        <begin position="410"/>
        <end position="433"/>
    </location>
</feature>
<organism evidence="2 3">
    <name type="scientific">Mycobacterium avium subsp. hominissuis</name>
    <dbReference type="NCBI Taxonomy" id="439334"/>
    <lineage>
        <taxon>Bacteria</taxon>
        <taxon>Bacillati</taxon>
        <taxon>Actinomycetota</taxon>
        <taxon>Actinomycetes</taxon>
        <taxon>Mycobacteriales</taxon>
        <taxon>Mycobacteriaceae</taxon>
        <taxon>Mycobacterium</taxon>
        <taxon>Mycobacterium avium complex (MAC)</taxon>
    </lineage>
</organism>
<feature type="transmembrane region" description="Helical" evidence="1">
    <location>
        <begin position="268"/>
        <end position="285"/>
    </location>
</feature>
<feature type="transmembrane region" description="Helical" evidence="1">
    <location>
        <begin position="351"/>
        <end position="372"/>
    </location>
</feature>
<keyword evidence="1" id="KW-0812">Transmembrane</keyword>
<reference evidence="2 3" key="1">
    <citation type="journal article" date="2017" name="Genome Biol. Evol.">
        <title>Population Structure and Local Adaptation of MAC Lung Disease Agent Mycobacterium avium subsp. hominissuis.</title>
        <authorList>
            <person name="Yano H."/>
            <person name="Iwamoto T."/>
            <person name="Nishiuchi Y."/>
            <person name="Nakajima C."/>
            <person name="Starkova D.A."/>
            <person name="Mokrousov I."/>
            <person name="Narvskaya O."/>
            <person name="Yoshida S."/>
            <person name="Arikawa K."/>
            <person name="Nakanishi N."/>
            <person name="Osaki K."/>
            <person name="Nakagawa I."/>
            <person name="Ato M."/>
            <person name="Suzuki Y."/>
            <person name="Maruyama F."/>
        </authorList>
    </citation>
    <scope>NUCLEOTIDE SEQUENCE [LARGE SCALE GENOMIC DNA]</scope>
    <source>
        <strain evidence="2 3">OCU466</strain>
    </source>
</reference>
<dbReference type="Proteomes" id="UP000218842">
    <property type="component" value="Unassembled WGS sequence"/>
</dbReference>
<dbReference type="EMBL" id="LBGZ01000003">
    <property type="protein sequence ID" value="PBJ41361.1"/>
    <property type="molecule type" value="Genomic_DNA"/>
</dbReference>
<evidence type="ECO:0000313" key="3">
    <source>
        <dbReference type="Proteomes" id="UP000218842"/>
    </source>
</evidence>
<gene>
    <name evidence="2" type="ORF">XV03_00410</name>
</gene>
<feature type="transmembrane region" description="Helical" evidence="1">
    <location>
        <begin position="205"/>
        <end position="227"/>
    </location>
</feature>
<comment type="caution">
    <text evidence="2">The sequence shown here is derived from an EMBL/GenBank/DDBJ whole genome shotgun (WGS) entry which is preliminary data.</text>
</comment>
<name>A0A2A3LF06_MYCAV</name>
<dbReference type="InterPro" id="IPR025962">
    <property type="entry name" value="SdpI/YhfL"/>
</dbReference>
<evidence type="ECO:0000313" key="2">
    <source>
        <dbReference type="EMBL" id="PBJ41361.1"/>
    </source>
</evidence>
<keyword evidence="1" id="KW-1133">Transmembrane helix</keyword>